<dbReference type="PROSITE" id="PS50885">
    <property type="entry name" value="HAMP"/>
    <property type="match status" value="1"/>
</dbReference>
<dbReference type="Gene3D" id="3.30.565.10">
    <property type="entry name" value="Histidine kinase-like ATPase, C-terminal domain"/>
    <property type="match status" value="1"/>
</dbReference>
<dbReference type="GO" id="GO:0005524">
    <property type="term" value="F:ATP binding"/>
    <property type="evidence" value="ECO:0007669"/>
    <property type="project" value="UniProtKB-KW"/>
</dbReference>
<keyword evidence="6 11" id="KW-0812">Transmembrane</keyword>
<dbReference type="CDD" id="cd06225">
    <property type="entry name" value="HAMP"/>
    <property type="match status" value="1"/>
</dbReference>
<reference evidence="15" key="1">
    <citation type="journal article" date="2019" name="Int. J. Syst. Evol. Microbiol.">
        <title>The Global Catalogue of Microorganisms (GCM) 10K type strain sequencing project: providing services to taxonomists for standard genome sequencing and annotation.</title>
        <authorList>
            <consortium name="The Broad Institute Genomics Platform"/>
            <consortium name="The Broad Institute Genome Sequencing Center for Infectious Disease"/>
            <person name="Wu L."/>
            <person name="Ma J."/>
        </authorList>
    </citation>
    <scope>NUCLEOTIDE SEQUENCE [LARGE SCALE GENOMIC DNA]</scope>
    <source>
        <strain evidence="15">DFY28</strain>
    </source>
</reference>
<comment type="subcellular location">
    <subcellularLocation>
        <location evidence="2">Cell membrane</location>
    </subcellularLocation>
</comment>
<evidence type="ECO:0000256" key="5">
    <source>
        <dbReference type="ARBA" id="ARBA00022679"/>
    </source>
</evidence>
<dbReference type="EC" id="2.7.13.3" evidence="3"/>
<feature type="transmembrane region" description="Helical" evidence="11">
    <location>
        <begin position="174"/>
        <end position="198"/>
    </location>
</feature>
<dbReference type="RefSeq" id="WP_239022171.1">
    <property type="nucleotide sequence ID" value="NZ_CP034929.1"/>
</dbReference>
<evidence type="ECO:0000256" key="3">
    <source>
        <dbReference type="ARBA" id="ARBA00012438"/>
    </source>
</evidence>
<protein>
    <recommendedName>
        <fullName evidence="3">histidine kinase</fullName>
        <ecNumber evidence="3">2.7.13.3</ecNumber>
    </recommendedName>
</protein>
<sequence length="467" mass="50657">MTPPMNQRIADWWDTRGWHYRRSLASRVAVLTAFALGVSIALISSTAFVVVRMRIQSTLDESLLDRAAQAATASSLLEDLNRQEVPSWVFGAADVRVAFIRPGQTTADSVDPGPRLRLGQPELDVAQSKTDHSIRTVIAEDGTYYRVAAVPVDDEGSALLLLQSLTDTRRTLKALGLVLGIFGGAGVAVAALAGWGVARNGLRPVRRLTAAVEQVARTQDLTPMPVEGDDEVARLTIAFNQMLVALQESRDRQRRLIADAGHELRTPLTSLRTNIDLLAQAGDNLPAAAKSELLEDVRAQLSEFTTLIGDLVELARDEPLTQVVAEFDFHDVVERAVQRVRRRAHDVEVEVDLAPWLVRGEEAALERAVTNLLDNAVKWSPPTGTVRVHLAEGVLTVDDEGPGIAEEDLTKVFDRFYRSDDSRSMPGSGLGLAIVAQAAQRHGGAVRADRAPSGGARLVLWVPGQPA</sequence>
<name>A0ABW1QWX9_9ACTN</name>
<evidence type="ECO:0000256" key="11">
    <source>
        <dbReference type="SAM" id="Phobius"/>
    </source>
</evidence>
<evidence type="ECO:0000256" key="4">
    <source>
        <dbReference type="ARBA" id="ARBA00022553"/>
    </source>
</evidence>
<dbReference type="SUPFAM" id="SSF47384">
    <property type="entry name" value="Homodimeric domain of signal transducing histidine kinase"/>
    <property type="match status" value="1"/>
</dbReference>
<dbReference type="EMBL" id="JBHSQI010000002">
    <property type="protein sequence ID" value="MFC6153104.1"/>
    <property type="molecule type" value="Genomic_DNA"/>
</dbReference>
<accession>A0ABW1QWX9</accession>
<keyword evidence="14" id="KW-0067">ATP-binding</keyword>
<dbReference type="PRINTS" id="PR00344">
    <property type="entry name" value="BCTRLSENSOR"/>
</dbReference>
<feature type="transmembrane region" description="Helical" evidence="11">
    <location>
        <begin position="28"/>
        <end position="51"/>
    </location>
</feature>
<dbReference type="SMART" id="SM00304">
    <property type="entry name" value="HAMP"/>
    <property type="match status" value="1"/>
</dbReference>
<feature type="domain" description="HAMP" evidence="13">
    <location>
        <begin position="199"/>
        <end position="251"/>
    </location>
</feature>
<dbReference type="InterPro" id="IPR003661">
    <property type="entry name" value="HisK_dim/P_dom"/>
</dbReference>
<evidence type="ECO:0000313" key="15">
    <source>
        <dbReference type="Proteomes" id="UP001596098"/>
    </source>
</evidence>
<feature type="domain" description="Histidine kinase" evidence="12">
    <location>
        <begin position="259"/>
        <end position="466"/>
    </location>
</feature>
<dbReference type="PROSITE" id="PS50109">
    <property type="entry name" value="HIS_KIN"/>
    <property type="match status" value="1"/>
</dbReference>
<dbReference type="SMART" id="SM00387">
    <property type="entry name" value="HATPase_c"/>
    <property type="match status" value="1"/>
</dbReference>
<comment type="caution">
    <text evidence="14">The sequence shown here is derived from an EMBL/GenBank/DDBJ whole genome shotgun (WGS) entry which is preliminary data.</text>
</comment>
<keyword evidence="7" id="KW-0418">Kinase</keyword>
<evidence type="ECO:0000256" key="6">
    <source>
        <dbReference type="ARBA" id="ARBA00022692"/>
    </source>
</evidence>
<keyword evidence="4" id="KW-0597">Phosphoprotein</keyword>
<dbReference type="InterPro" id="IPR036097">
    <property type="entry name" value="HisK_dim/P_sf"/>
</dbReference>
<evidence type="ECO:0000259" key="13">
    <source>
        <dbReference type="PROSITE" id="PS50885"/>
    </source>
</evidence>
<evidence type="ECO:0000259" key="12">
    <source>
        <dbReference type="PROSITE" id="PS50109"/>
    </source>
</evidence>
<dbReference type="SUPFAM" id="SSF55874">
    <property type="entry name" value="ATPase domain of HSP90 chaperone/DNA topoisomerase II/histidine kinase"/>
    <property type="match status" value="1"/>
</dbReference>
<keyword evidence="8 11" id="KW-1133">Transmembrane helix</keyword>
<keyword evidence="14" id="KW-0547">Nucleotide-binding</keyword>
<evidence type="ECO:0000256" key="1">
    <source>
        <dbReference type="ARBA" id="ARBA00000085"/>
    </source>
</evidence>
<proteinExistence type="predicted"/>
<dbReference type="SUPFAM" id="SSF158472">
    <property type="entry name" value="HAMP domain-like"/>
    <property type="match status" value="1"/>
</dbReference>
<dbReference type="Gene3D" id="6.10.340.10">
    <property type="match status" value="1"/>
</dbReference>
<dbReference type="InterPro" id="IPR003660">
    <property type="entry name" value="HAMP_dom"/>
</dbReference>
<dbReference type="InterPro" id="IPR003594">
    <property type="entry name" value="HATPase_dom"/>
</dbReference>
<dbReference type="InterPro" id="IPR004358">
    <property type="entry name" value="Sig_transdc_His_kin-like_C"/>
</dbReference>
<evidence type="ECO:0000256" key="2">
    <source>
        <dbReference type="ARBA" id="ARBA00004236"/>
    </source>
</evidence>
<evidence type="ECO:0000256" key="7">
    <source>
        <dbReference type="ARBA" id="ARBA00022777"/>
    </source>
</evidence>
<dbReference type="InterPro" id="IPR050428">
    <property type="entry name" value="TCS_sensor_his_kinase"/>
</dbReference>
<dbReference type="Proteomes" id="UP001596098">
    <property type="component" value="Unassembled WGS sequence"/>
</dbReference>
<dbReference type="SMART" id="SM00388">
    <property type="entry name" value="HisKA"/>
    <property type="match status" value="1"/>
</dbReference>
<evidence type="ECO:0000313" key="14">
    <source>
        <dbReference type="EMBL" id="MFC6153104.1"/>
    </source>
</evidence>
<dbReference type="PANTHER" id="PTHR45436:SF5">
    <property type="entry name" value="SENSOR HISTIDINE KINASE TRCS"/>
    <property type="match status" value="1"/>
</dbReference>
<organism evidence="14 15">
    <name type="scientific">Nocardioides yefusunii</name>
    <dbReference type="NCBI Taxonomy" id="2500546"/>
    <lineage>
        <taxon>Bacteria</taxon>
        <taxon>Bacillati</taxon>
        <taxon>Actinomycetota</taxon>
        <taxon>Actinomycetes</taxon>
        <taxon>Propionibacteriales</taxon>
        <taxon>Nocardioidaceae</taxon>
        <taxon>Nocardioides</taxon>
    </lineage>
</organism>
<gene>
    <name evidence="14" type="ORF">ACFPWU_05435</name>
</gene>
<keyword evidence="9" id="KW-0902">Two-component regulatory system</keyword>
<evidence type="ECO:0000256" key="8">
    <source>
        <dbReference type="ARBA" id="ARBA00022989"/>
    </source>
</evidence>
<dbReference type="InterPro" id="IPR036890">
    <property type="entry name" value="HATPase_C_sf"/>
</dbReference>
<dbReference type="Gene3D" id="1.10.287.130">
    <property type="match status" value="1"/>
</dbReference>
<dbReference type="Pfam" id="PF00672">
    <property type="entry name" value="HAMP"/>
    <property type="match status" value="1"/>
</dbReference>
<dbReference type="InterPro" id="IPR005467">
    <property type="entry name" value="His_kinase_dom"/>
</dbReference>
<dbReference type="PANTHER" id="PTHR45436">
    <property type="entry name" value="SENSOR HISTIDINE KINASE YKOH"/>
    <property type="match status" value="1"/>
</dbReference>
<dbReference type="Pfam" id="PF00512">
    <property type="entry name" value="HisKA"/>
    <property type="match status" value="1"/>
</dbReference>
<dbReference type="CDD" id="cd00082">
    <property type="entry name" value="HisKA"/>
    <property type="match status" value="1"/>
</dbReference>
<dbReference type="Pfam" id="PF02518">
    <property type="entry name" value="HATPase_c"/>
    <property type="match status" value="1"/>
</dbReference>
<comment type="catalytic activity">
    <reaction evidence="1">
        <text>ATP + protein L-histidine = ADP + protein N-phospho-L-histidine.</text>
        <dbReference type="EC" id="2.7.13.3"/>
    </reaction>
</comment>
<keyword evidence="10 11" id="KW-0472">Membrane</keyword>
<evidence type="ECO:0000256" key="9">
    <source>
        <dbReference type="ARBA" id="ARBA00023012"/>
    </source>
</evidence>
<keyword evidence="15" id="KW-1185">Reference proteome</keyword>
<evidence type="ECO:0000256" key="10">
    <source>
        <dbReference type="ARBA" id="ARBA00023136"/>
    </source>
</evidence>
<dbReference type="CDD" id="cd00075">
    <property type="entry name" value="HATPase"/>
    <property type="match status" value="1"/>
</dbReference>
<keyword evidence="5" id="KW-0808">Transferase</keyword>